<dbReference type="CDD" id="cd05339">
    <property type="entry name" value="17beta-HSDXI-like_SDR_c"/>
    <property type="match status" value="1"/>
</dbReference>
<dbReference type="AlphaFoldDB" id="A0AA39IML9"/>
<dbReference type="GO" id="GO:0005811">
    <property type="term" value="C:lipid droplet"/>
    <property type="evidence" value="ECO:0007669"/>
    <property type="project" value="TreeGrafter"/>
</dbReference>
<keyword evidence="2" id="KW-0560">Oxidoreductase</keyword>
<dbReference type="Proteomes" id="UP001175271">
    <property type="component" value="Unassembled WGS sequence"/>
</dbReference>
<dbReference type="GO" id="GO:0016616">
    <property type="term" value="F:oxidoreductase activity, acting on the CH-OH group of donors, NAD or NADP as acceptor"/>
    <property type="evidence" value="ECO:0007669"/>
    <property type="project" value="TreeGrafter"/>
</dbReference>
<name>A0AA39IML9_9BILA</name>
<organism evidence="5 6">
    <name type="scientific">Steinernema hermaphroditum</name>
    <dbReference type="NCBI Taxonomy" id="289476"/>
    <lineage>
        <taxon>Eukaryota</taxon>
        <taxon>Metazoa</taxon>
        <taxon>Ecdysozoa</taxon>
        <taxon>Nematoda</taxon>
        <taxon>Chromadorea</taxon>
        <taxon>Rhabditida</taxon>
        <taxon>Tylenchina</taxon>
        <taxon>Panagrolaimomorpha</taxon>
        <taxon>Strongyloidoidea</taxon>
        <taxon>Steinernematidae</taxon>
        <taxon>Steinernema</taxon>
    </lineage>
</organism>
<dbReference type="PANTHER" id="PTHR24322">
    <property type="entry name" value="PKSB"/>
    <property type="match status" value="1"/>
</dbReference>
<comment type="similarity">
    <text evidence="1 4">Belongs to the short-chain dehydrogenases/reductases (SDR) family.</text>
</comment>
<keyword evidence="3" id="KW-0520">NAD</keyword>
<gene>
    <name evidence="5" type="ORF">QR680_010070</name>
</gene>
<evidence type="ECO:0000256" key="4">
    <source>
        <dbReference type="RuleBase" id="RU000363"/>
    </source>
</evidence>
<evidence type="ECO:0000256" key="3">
    <source>
        <dbReference type="ARBA" id="ARBA00023027"/>
    </source>
</evidence>
<dbReference type="EMBL" id="JAUCMV010000001">
    <property type="protein sequence ID" value="KAK0427118.1"/>
    <property type="molecule type" value="Genomic_DNA"/>
</dbReference>
<dbReference type="SUPFAM" id="SSF51735">
    <property type="entry name" value="NAD(P)-binding Rossmann-fold domains"/>
    <property type="match status" value="1"/>
</dbReference>
<reference evidence="5" key="1">
    <citation type="submission" date="2023-06" db="EMBL/GenBank/DDBJ databases">
        <title>Genomic analysis of the entomopathogenic nematode Steinernema hermaphroditum.</title>
        <authorList>
            <person name="Schwarz E.M."/>
            <person name="Heppert J.K."/>
            <person name="Baniya A."/>
            <person name="Schwartz H.T."/>
            <person name="Tan C.-H."/>
            <person name="Antoshechkin I."/>
            <person name="Sternberg P.W."/>
            <person name="Goodrich-Blair H."/>
            <person name="Dillman A.R."/>
        </authorList>
    </citation>
    <scope>NUCLEOTIDE SEQUENCE</scope>
    <source>
        <strain evidence="5">PS9179</strain>
        <tissue evidence="5">Whole animal</tissue>
    </source>
</reference>
<evidence type="ECO:0000313" key="5">
    <source>
        <dbReference type="EMBL" id="KAK0427118.1"/>
    </source>
</evidence>
<proteinExistence type="inferred from homology"/>
<dbReference type="InterPro" id="IPR002347">
    <property type="entry name" value="SDR_fam"/>
</dbReference>
<comment type="caution">
    <text evidence="5">The sequence shown here is derived from an EMBL/GenBank/DDBJ whole genome shotgun (WGS) entry which is preliminary data.</text>
</comment>
<dbReference type="PRINTS" id="PR00080">
    <property type="entry name" value="SDRFAMILY"/>
</dbReference>
<keyword evidence="6" id="KW-1185">Reference proteome</keyword>
<dbReference type="Gene3D" id="3.40.50.720">
    <property type="entry name" value="NAD(P)-binding Rossmann-like Domain"/>
    <property type="match status" value="1"/>
</dbReference>
<evidence type="ECO:0000313" key="6">
    <source>
        <dbReference type="Proteomes" id="UP001175271"/>
    </source>
</evidence>
<dbReference type="PRINTS" id="PR00081">
    <property type="entry name" value="GDHRDH"/>
</dbReference>
<dbReference type="Pfam" id="PF00106">
    <property type="entry name" value="adh_short"/>
    <property type="match status" value="1"/>
</dbReference>
<dbReference type="FunFam" id="3.40.50.720:FF:000202">
    <property type="entry name" value="Short-chain dehydrogenase/reductase family 16C member 6"/>
    <property type="match status" value="1"/>
</dbReference>
<dbReference type="InterPro" id="IPR036291">
    <property type="entry name" value="NAD(P)-bd_dom_sf"/>
</dbReference>
<evidence type="ECO:0000256" key="1">
    <source>
        <dbReference type="ARBA" id="ARBA00006484"/>
    </source>
</evidence>
<dbReference type="PANTHER" id="PTHR24322:SF742">
    <property type="entry name" value="PROTEIN DHS-3"/>
    <property type="match status" value="1"/>
</dbReference>
<accession>A0AA39IML9</accession>
<sequence length="323" mass="35201">MASEEFVNPCDQPIATQIVSFIQLILQVTFYCVVGAFKALLPAGVLPRKSVKNDVVLITGAGSGIGRLMAVEFAKLGSKLVLWDINEKGNMETKEMVMTHTSEVYAYKVDVSSSREIASVAGRVKTDVGPVDILVNNAGVVVGKRLLECSDDEMEKTMAVNTTSNLYTTKAFLDHMLENNHGHIVVIASLAGKFGLSHLIDYCASKHGAVGFAEALNCEISALGKFGVHVTTVNPYYIDTGMFSGIRTFAPRLLPVLKPEYVVERIMEAVLTNAEQLYIPRFSYLIGFCSSFLPAKASYALADYFGINHTMDTFAGRTSKKTE</sequence>
<evidence type="ECO:0000256" key="2">
    <source>
        <dbReference type="ARBA" id="ARBA00023002"/>
    </source>
</evidence>
<protein>
    <submittedName>
        <fullName evidence="5">Uncharacterized protein</fullName>
    </submittedName>
</protein>